<feature type="compositionally biased region" description="Basic and acidic residues" evidence="3">
    <location>
        <begin position="155"/>
        <end position="165"/>
    </location>
</feature>
<feature type="region of interest" description="Disordered" evidence="3">
    <location>
        <begin position="427"/>
        <end position="477"/>
    </location>
</feature>
<dbReference type="EMBL" id="ML977145">
    <property type="protein sequence ID" value="KAF1989373.1"/>
    <property type="molecule type" value="Genomic_DNA"/>
</dbReference>
<feature type="domain" description="tRNA-splicing endonuclease subunit Sen54 N-terminal" evidence="4">
    <location>
        <begin position="89"/>
        <end position="219"/>
    </location>
</feature>
<feature type="region of interest" description="Disordered" evidence="3">
    <location>
        <begin position="344"/>
        <end position="371"/>
    </location>
</feature>
<feature type="region of interest" description="Disordered" evidence="3">
    <location>
        <begin position="155"/>
        <end position="191"/>
    </location>
</feature>
<evidence type="ECO:0000313" key="6">
    <source>
        <dbReference type="Proteomes" id="UP000800041"/>
    </source>
</evidence>
<evidence type="ECO:0000256" key="2">
    <source>
        <dbReference type="ARBA" id="ARBA00022694"/>
    </source>
</evidence>
<accession>A0A6G1H811</accession>
<feature type="compositionally biased region" description="Gly residues" evidence="3">
    <location>
        <begin position="529"/>
        <end position="549"/>
    </location>
</feature>
<feature type="region of interest" description="Disordered" evidence="3">
    <location>
        <begin position="519"/>
        <end position="549"/>
    </location>
</feature>
<feature type="compositionally biased region" description="Acidic residues" evidence="3">
    <location>
        <begin position="166"/>
        <end position="187"/>
    </location>
</feature>
<sequence>MADATEDPLPSTSTYASSSSPSPFQSTPSQPSSNDLDNDPTDEAPDFRFLASLNTKNQSLPRRGEKDFEPHKTRKQEEVLEQSRNAMRDALSHTRKQHVGGGAVGVYDAGVAGGGSEEVGGERGGPGCWILQEKGKMFTSMGVWVRLPREKVDLGVGDTSERAGEDGDQAEDEDEGEGEEQTADADDAGEKQRSLKGRLWLLPEEALYLLERGALDIRYPLPDDPLGILASQEGLPMSLQGAYAAFIGRGGLTLEMYTVYTGLKRLGYTVLRHTSTHLKDKPLHKSEWSIGSGFSELWRRMWQESTQEREKRIASGPLITPGLYRSYKDQYRLLTLIPFHDPSHPPSPSLSTSTSSTSTSSSPSPPSTTTHFARLPLTFSVWKPSTPYKKRSPPPADFLLSVIPARETTLPSLAQLDDLLARVPWEPPSRTGPVAPNSSTTASNNTTANGARGGGGRGGGNIGRGAANGNARPMPRDARLKHGYRSVVLAVVDQGVTSFLRWGDAGFGCERVYEDRGFGVERGGRKGRGGGGGYRGGRGGRGGGRGRGT</sequence>
<dbReference type="OrthoDB" id="408683at2759"/>
<feature type="region of interest" description="Disordered" evidence="3">
    <location>
        <begin position="1"/>
        <end position="84"/>
    </location>
</feature>
<feature type="compositionally biased region" description="Gly residues" evidence="3">
    <location>
        <begin position="451"/>
        <end position="463"/>
    </location>
</feature>
<feature type="compositionally biased region" description="Low complexity" evidence="3">
    <location>
        <begin position="437"/>
        <end position="450"/>
    </location>
</feature>
<reference evidence="5" key="1">
    <citation type="journal article" date="2020" name="Stud. Mycol.">
        <title>101 Dothideomycetes genomes: a test case for predicting lifestyles and emergence of pathogens.</title>
        <authorList>
            <person name="Haridas S."/>
            <person name="Albert R."/>
            <person name="Binder M."/>
            <person name="Bloem J."/>
            <person name="Labutti K."/>
            <person name="Salamov A."/>
            <person name="Andreopoulos B."/>
            <person name="Baker S."/>
            <person name="Barry K."/>
            <person name="Bills G."/>
            <person name="Bluhm B."/>
            <person name="Cannon C."/>
            <person name="Castanera R."/>
            <person name="Culley D."/>
            <person name="Daum C."/>
            <person name="Ezra D."/>
            <person name="Gonzalez J."/>
            <person name="Henrissat B."/>
            <person name="Kuo A."/>
            <person name="Liang C."/>
            <person name="Lipzen A."/>
            <person name="Lutzoni F."/>
            <person name="Magnuson J."/>
            <person name="Mondo S."/>
            <person name="Nolan M."/>
            <person name="Ohm R."/>
            <person name="Pangilinan J."/>
            <person name="Park H.-J."/>
            <person name="Ramirez L."/>
            <person name="Alfaro M."/>
            <person name="Sun H."/>
            <person name="Tritt A."/>
            <person name="Yoshinaga Y."/>
            <person name="Zwiers L.-H."/>
            <person name="Turgeon B."/>
            <person name="Goodwin S."/>
            <person name="Spatafora J."/>
            <person name="Crous P."/>
            <person name="Grigoriev I."/>
        </authorList>
    </citation>
    <scope>NUCLEOTIDE SEQUENCE</scope>
    <source>
        <strain evidence="5">CBS 113979</strain>
    </source>
</reference>
<dbReference type="Pfam" id="PF12928">
    <property type="entry name" value="tRNA_int_end_N2"/>
    <property type="match status" value="1"/>
</dbReference>
<dbReference type="PANTHER" id="PTHR21027:SF1">
    <property type="entry name" value="TRNA-SPLICING ENDONUCLEASE SUBUNIT SEN54"/>
    <property type="match status" value="1"/>
</dbReference>
<dbReference type="GO" id="GO:0000214">
    <property type="term" value="C:tRNA-intron endonuclease complex"/>
    <property type="evidence" value="ECO:0007669"/>
    <property type="project" value="TreeGrafter"/>
</dbReference>
<feature type="compositionally biased region" description="Basic and acidic residues" evidence="3">
    <location>
        <begin position="62"/>
        <end position="78"/>
    </location>
</feature>
<proteinExistence type="inferred from homology"/>
<dbReference type="GO" id="GO:0000379">
    <property type="term" value="P:tRNA-type intron splice site recognition and cleavage"/>
    <property type="evidence" value="ECO:0007669"/>
    <property type="project" value="TreeGrafter"/>
</dbReference>
<evidence type="ECO:0000256" key="3">
    <source>
        <dbReference type="SAM" id="MobiDB-lite"/>
    </source>
</evidence>
<dbReference type="AlphaFoldDB" id="A0A6G1H811"/>
<keyword evidence="6" id="KW-1185">Reference proteome</keyword>
<keyword evidence="2" id="KW-0819">tRNA processing</keyword>
<evidence type="ECO:0000256" key="1">
    <source>
        <dbReference type="ARBA" id="ARBA00005736"/>
    </source>
</evidence>
<feature type="compositionally biased region" description="Low complexity" evidence="3">
    <location>
        <begin position="8"/>
        <end position="33"/>
    </location>
</feature>
<dbReference type="InterPro" id="IPR024337">
    <property type="entry name" value="tRNA_splic_suSen54"/>
</dbReference>
<dbReference type="PANTHER" id="PTHR21027">
    <property type="entry name" value="TRNA-SPLICING ENDONUCLEASE SUBUNIT SEN54"/>
    <property type="match status" value="1"/>
</dbReference>
<gene>
    <name evidence="5" type="ORF">K402DRAFT_452104</name>
</gene>
<protein>
    <recommendedName>
        <fullName evidence="4">tRNA-splicing endonuclease subunit Sen54 N-terminal domain-containing protein</fullName>
    </recommendedName>
</protein>
<comment type="similarity">
    <text evidence="1">Belongs to the SEN54 family.</text>
</comment>
<organism evidence="5 6">
    <name type="scientific">Aulographum hederae CBS 113979</name>
    <dbReference type="NCBI Taxonomy" id="1176131"/>
    <lineage>
        <taxon>Eukaryota</taxon>
        <taxon>Fungi</taxon>
        <taxon>Dikarya</taxon>
        <taxon>Ascomycota</taxon>
        <taxon>Pezizomycotina</taxon>
        <taxon>Dothideomycetes</taxon>
        <taxon>Pleosporomycetidae</taxon>
        <taxon>Aulographales</taxon>
        <taxon>Aulographaceae</taxon>
    </lineage>
</organism>
<evidence type="ECO:0000259" key="4">
    <source>
        <dbReference type="Pfam" id="PF12928"/>
    </source>
</evidence>
<feature type="compositionally biased region" description="Low complexity" evidence="3">
    <location>
        <begin position="349"/>
        <end position="370"/>
    </location>
</feature>
<dbReference type="InterPro" id="IPR024336">
    <property type="entry name" value="tRNA_splic_suSen54_N"/>
</dbReference>
<evidence type="ECO:0000313" key="5">
    <source>
        <dbReference type="EMBL" id="KAF1989373.1"/>
    </source>
</evidence>
<name>A0A6G1H811_9PEZI</name>
<dbReference type="Proteomes" id="UP000800041">
    <property type="component" value="Unassembled WGS sequence"/>
</dbReference>